<feature type="region of interest" description="Disordered" evidence="1">
    <location>
        <begin position="1"/>
        <end position="20"/>
    </location>
</feature>
<organism evidence="2">
    <name type="scientific">Siphoviridae sp. ctio73</name>
    <dbReference type="NCBI Taxonomy" id="2826435"/>
    <lineage>
        <taxon>Viruses</taxon>
        <taxon>Duplodnaviria</taxon>
        <taxon>Heunggongvirae</taxon>
        <taxon>Uroviricota</taxon>
        <taxon>Caudoviricetes</taxon>
    </lineage>
</organism>
<evidence type="ECO:0000313" key="2">
    <source>
        <dbReference type="EMBL" id="DAD86921.1"/>
    </source>
</evidence>
<accession>A0A8S5MX68</accession>
<protein>
    <submittedName>
        <fullName evidence="2">Uncharacterized protein</fullName>
    </submittedName>
</protein>
<proteinExistence type="predicted"/>
<dbReference type="EMBL" id="BK015009">
    <property type="protein sequence ID" value="DAD86921.1"/>
    <property type="molecule type" value="Genomic_DNA"/>
</dbReference>
<sequence>MMINNKHDQHDDEHHDDDVMHDMHTNTMHHAWCQRMPQGNMQCTNAQTHKKA</sequence>
<evidence type="ECO:0000256" key="1">
    <source>
        <dbReference type="SAM" id="MobiDB-lite"/>
    </source>
</evidence>
<name>A0A8S5MX68_9CAUD</name>
<reference evidence="2" key="1">
    <citation type="journal article" date="2021" name="Proc. Natl. Acad. Sci. U.S.A.">
        <title>A Catalog of Tens of Thousands of Viruses from Human Metagenomes Reveals Hidden Associations with Chronic Diseases.</title>
        <authorList>
            <person name="Tisza M.J."/>
            <person name="Buck C.B."/>
        </authorList>
    </citation>
    <scope>NUCLEOTIDE SEQUENCE</scope>
    <source>
        <strain evidence="2">Ctio73</strain>
    </source>
</reference>